<dbReference type="GO" id="GO:0005886">
    <property type="term" value="C:plasma membrane"/>
    <property type="evidence" value="ECO:0007669"/>
    <property type="project" value="UniProtKB-SubCell"/>
</dbReference>
<evidence type="ECO:0000256" key="3">
    <source>
        <dbReference type="ARBA" id="ARBA00022475"/>
    </source>
</evidence>
<feature type="transmembrane region" description="Helical" evidence="9">
    <location>
        <begin position="254"/>
        <end position="275"/>
    </location>
</feature>
<evidence type="ECO:0000256" key="5">
    <source>
        <dbReference type="ARBA" id="ARBA00022970"/>
    </source>
</evidence>
<evidence type="ECO:0000256" key="4">
    <source>
        <dbReference type="ARBA" id="ARBA00022692"/>
    </source>
</evidence>
<evidence type="ECO:0000256" key="6">
    <source>
        <dbReference type="ARBA" id="ARBA00022989"/>
    </source>
</evidence>
<feature type="transmembrane region" description="Helical" evidence="9">
    <location>
        <begin position="7"/>
        <end position="26"/>
    </location>
</feature>
<keyword evidence="5" id="KW-0029">Amino-acid transport</keyword>
<dbReference type="EMBL" id="LT859958">
    <property type="protein sequence ID" value="SMX53496.1"/>
    <property type="molecule type" value="Genomic_DNA"/>
</dbReference>
<evidence type="ECO:0000256" key="1">
    <source>
        <dbReference type="ARBA" id="ARBA00004651"/>
    </source>
</evidence>
<feature type="transmembrane region" description="Helical" evidence="9">
    <location>
        <begin position="187"/>
        <end position="211"/>
    </location>
</feature>
<feature type="transmembrane region" description="Helical" evidence="9">
    <location>
        <begin position="133"/>
        <end position="157"/>
    </location>
</feature>
<evidence type="ECO:0000256" key="2">
    <source>
        <dbReference type="ARBA" id="ARBA00022448"/>
    </source>
</evidence>
<dbReference type="OrthoDB" id="9807115at2"/>
<keyword evidence="3" id="KW-1003">Cell membrane</keyword>
<feature type="transmembrane region" description="Helical" evidence="9">
    <location>
        <begin position="223"/>
        <end position="248"/>
    </location>
</feature>
<comment type="similarity">
    <text evidence="8">Belongs to the binding-protein-dependent transport system permease family. LivHM subfamily.</text>
</comment>
<keyword evidence="11" id="KW-1185">Reference proteome</keyword>
<dbReference type="CDD" id="cd06582">
    <property type="entry name" value="TM_PBP1_LivH_like"/>
    <property type="match status" value="1"/>
</dbReference>
<feature type="transmembrane region" description="Helical" evidence="9">
    <location>
        <begin position="90"/>
        <end position="112"/>
    </location>
</feature>
<dbReference type="InterPro" id="IPR052157">
    <property type="entry name" value="BCAA_transport_permease"/>
</dbReference>
<evidence type="ECO:0000256" key="7">
    <source>
        <dbReference type="ARBA" id="ARBA00023136"/>
    </source>
</evidence>
<keyword evidence="7 9" id="KW-0472">Membrane</keyword>
<evidence type="ECO:0000256" key="9">
    <source>
        <dbReference type="SAM" id="Phobius"/>
    </source>
</evidence>
<feature type="transmembrane region" description="Helical" evidence="9">
    <location>
        <begin position="32"/>
        <end position="52"/>
    </location>
</feature>
<evidence type="ECO:0000313" key="10">
    <source>
        <dbReference type="EMBL" id="SMX53496.1"/>
    </source>
</evidence>
<sequence length="286" mass="30526">MSLQAIISGLLLGGIYALVASGFSLVNGVMKIINFSHGALIMLGAYLTYWITANYRIDPLLTIPISMLLLFVIGYVIQKYLLNLIVRAPTYMTLIFTFGLDMVIVNIALLIWTGKIRTVLVSNAGASISFFRTAVPVTRLIAFFISFIVTGFLYLVMEKTKFGKAITAARMDLDAARLVGVNIPNTYAFTFGIGAALAGAAGSLLSMLGPISPNLGVLYAGKAFAICILGGTGSMVGPLVGGLIMGLLETIGSIYLGAGLKDAIPFALLIIFLIIRPRGLFGKEYY</sequence>
<feature type="transmembrane region" description="Helical" evidence="9">
    <location>
        <begin position="59"/>
        <end position="78"/>
    </location>
</feature>
<keyword evidence="6 9" id="KW-1133">Transmembrane helix</keyword>
<keyword evidence="2" id="KW-0813">Transport</keyword>
<dbReference type="AlphaFoldDB" id="A0A1Y6K1R1"/>
<dbReference type="InterPro" id="IPR001851">
    <property type="entry name" value="ABC_transp_permease"/>
</dbReference>
<evidence type="ECO:0000256" key="8">
    <source>
        <dbReference type="ARBA" id="ARBA00037998"/>
    </source>
</evidence>
<dbReference type="Pfam" id="PF02653">
    <property type="entry name" value="BPD_transp_2"/>
    <property type="match status" value="1"/>
</dbReference>
<dbReference type="RefSeq" id="WP_087861425.1">
    <property type="nucleotide sequence ID" value="NZ_LT859958.1"/>
</dbReference>
<dbReference type="PANTHER" id="PTHR11795:SF445">
    <property type="entry name" value="AMINO ACID ABC TRANSPORTER PERMEASE PROTEIN"/>
    <property type="match status" value="1"/>
</dbReference>
<dbReference type="KEGG" id="abat:CFX1CAM_0430"/>
<name>A0A1Y6K1R1_9CHLR</name>
<accession>A0A1Y6K1R1</accession>
<evidence type="ECO:0000313" key="11">
    <source>
        <dbReference type="Proteomes" id="UP000195514"/>
    </source>
</evidence>
<dbReference type="GO" id="GO:0022857">
    <property type="term" value="F:transmembrane transporter activity"/>
    <property type="evidence" value="ECO:0007669"/>
    <property type="project" value="InterPro"/>
</dbReference>
<organism evidence="10 11">
    <name type="scientific">Candidatus Brevifilum fermentans</name>
    <dbReference type="NCBI Taxonomy" id="1986204"/>
    <lineage>
        <taxon>Bacteria</taxon>
        <taxon>Bacillati</taxon>
        <taxon>Chloroflexota</taxon>
        <taxon>Anaerolineae</taxon>
        <taxon>Anaerolineales</taxon>
        <taxon>Anaerolineaceae</taxon>
        <taxon>Candidatus Brevifilum</taxon>
    </lineage>
</organism>
<dbReference type="GO" id="GO:0006865">
    <property type="term" value="P:amino acid transport"/>
    <property type="evidence" value="ECO:0007669"/>
    <property type="project" value="UniProtKB-KW"/>
</dbReference>
<dbReference type="PANTHER" id="PTHR11795">
    <property type="entry name" value="BRANCHED-CHAIN AMINO ACID TRANSPORT SYSTEM PERMEASE PROTEIN LIVH"/>
    <property type="match status" value="1"/>
</dbReference>
<protein>
    <submittedName>
        <fullName evidence="10">Inner-membrane translocator</fullName>
    </submittedName>
</protein>
<keyword evidence="4 9" id="KW-0812">Transmembrane</keyword>
<proteinExistence type="inferred from homology"/>
<gene>
    <name evidence="10" type="ORF">CFX1CAM_0430</name>
</gene>
<comment type="subcellular location">
    <subcellularLocation>
        <location evidence="1">Cell membrane</location>
        <topology evidence="1">Multi-pass membrane protein</topology>
    </subcellularLocation>
</comment>
<dbReference type="Proteomes" id="UP000195514">
    <property type="component" value="Chromosome I"/>
</dbReference>
<reference evidence="11" key="1">
    <citation type="submission" date="2017-05" db="EMBL/GenBank/DDBJ databases">
        <authorList>
            <person name="Kirkegaard R."/>
            <person name="Mcilroy J S."/>
        </authorList>
    </citation>
    <scope>NUCLEOTIDE SEQUENCE [LARGE SCALE GENOMIC DNA]</scope>
</reference>